<feature type="non-terminal residue" evidence="5">
    <location>
        <position position="1"/>
    </location>
</feature>
<dbReference type="Gene3D" id="2.60.120.290">
    <property type="entry name" value="Spermadhesin, CUB domain"/>
    <property type="match status" value="2"/>
</dbReference>
<evidence type="ECO:0000256" key="1">
    <source>
        <dbReference type="ARBA" id="ARBA00022737"/>
    </source>
</evidence>
<keyword evidence="1" id="KW-0677">Repeat</keyword>
<dbReference type="SMART" id="SM00042">
    <property type="entry name" value="CUB"/>
    <property type="match status" value="2"/>
</dbReference>
<dbReference type="eggNOG" id="KOG3714">
    <property type="taxonomic scope" value="Eukaryota"/>
</dbReference>
<keyword evidence="2" id="KW-1015">Disulfide bond</keyword>
<feature type="non-terminal residue" evidence="5">
    <location>
        <position position="220"/>
    </location>
</feature>
<dbReference type="PROSITE" id="PS01180">
    <property type="entry name" value="CUB"/>
    <property type="match status" value="2"/>
</dbReference>
<evidence type="ECO:0000256" key="2">
    <source>
        <dbReference type="ARBA" id="ARBA00023157"/>
    </source>
</evidence>
<name>C3Z991_BRAFL</name>
<feature type="domain" description="CUB" evidence="4">
    <location>
        <begin position="106"/>
        <end position="220"/>
    </location>
</feature>
<dbReference type="PANTHER" id="PTHR24251">
    <property type="entry name" value="OVOCHYMASE-RELATED"/>
    <property type="match status" value="1"/>
</dbReference>
<gene>
    <name evidence="5" type="ORF">BRAFLDRAFT_155617</name>
</gene>
<dbReference type="InterPro" id="IPR000859">
    <property type="entry name" value="CUB_dom"/>
</dbReference>
<dbReference type="FunFam" id="2.60.120.290:FF:000005">
    <property type="entry name" value="Procollagen C-endopeptidase enhancer 1"/>
    <property type="match status" value="1"/>
</dbReference>
<dbReference type="STRING" id="7739.C3Z991"/>
<dbReference type="EMBL" id="GG666599">
    <property type="protein sequence ID" value="EEN50820.1"/>
    <property type="molecule type" value="Genomic_DNA"/>
</dbReference>
<reference evidence="5" key="1">
    <citation type="journal article" date="2008" name="Nature">
        <title>The amphioxus genome and the evolution of the chordate karyotype.</title>
        <authorList>
            <consortium name="US DOE Joint Genome Institute (JGI-PGF)"/>
            <person name="Putnam N.H."/>
            <person name="Butts T."/>
            <person name="Ferrier D.E.K."/>
            <person name="Furlong R.F."/>
            <person name="Hellsten U."/>
            <person name="Kawashima T."/>
            <person name="Robinson-Rechavi M."/>
            <person name="Shoguchi E."/>
            <person name="Terry A."/>
            <person name="Yu J.-K."/>
            <person name="Benito-Gutierrez E.L."/>
            <person name="Dubchak I."/>
            <person name="Garcia-Fernandez J."/>
            <person name="Gibson-Brown J.J."/>
            <person name="Grigoriev I.V."/>
            <person name="Horton A.C."/>
            <person name="de Jong P.J."/>
            <person name="Jurka J."/>
            <person name="Kapitonov V.V."/>
            <person name="Kohara Y."/>
            <person name="Kuroki Y."/>
            <person name="Lindquist E."/>
            <person name="Lucas S."/>
            <person name="Osoegawa K."/>
            <person name="Pennacchio L.A."/>
            <person name="Salamov A.A."/>
            <person name="Satou Y."/>
            <person name="Sauka-Spengler T."/>
            <person name="Schmutz J."/>
            <person name="Shin-I T."/>
            <person name="Toyoda A."/>
            <person name="Bronner-Fraser M."/>
            <person name="Fujiyama A."/>
            <person name="Holland L.Z."/>
            <person name="Holland P.W.H."/>
            <person name="Satoh N."/>
            <person name="Rokhsar D.S."/>
        </authorList>
    </citation>
    <scope>NUCLEOTIDE SEQUENCE [LARGE SCALE GENOMIC DNA]</scope>
    <source>
        <strain evidence="5">S238N-H82</strain>
        <tissue evidence="5">Testes</tissue>
    </source>
</reference>
<dbReference type="InterPro" id="IPR035914">
    <property type="entry name" value="Sperma_CUB_dom_sf"/>
</dbReference>
<dbReference type="PANTHER" id="PTHR24251:SF37">
    <property type="entry name" value="CUB DOMAIN-CONTAINING PROTEIN"/>
    <property type="match status" value="1"/>
</dbReference>
<dbReference type="SUPFAM" id="SSF49854">
    <property type="entry name" value="Spermadhesin, CUB domain"/>
    <property type="match status" value="2"/>
</dbReference>
<dbReference type="AlphaFoldDB" id="C3Z991"/>
<feature type="domain" description="CUB" evidence="4">
    <location>
        <begin position="1"/>
        <end position="105"/>
    </location>
</feature>
<dbReference type="InParanoid" id="C3Z991"/>
<accession>C3Z991</accession>
<protein>
    <recommendedName>
        <fullName evidence="4">CUB domain-containing protein</fullName>
    </recommendedName>
</protein>
<evidence type="ECO:0000259" key="4">
    <source>
        <dbReference type="PROSITE" id="PS01180"/>
    </source>
</evidence>
<sequence length="220" mass="24033">SGTIRSPGFPDEYPSPSFCKWKILVPAGKRIRLVFNSLSLEHHGSCNYDYLKILDGGDAHARYMGRFCGDFVPEQLITTGNMATLYFRSDTSVSEKGFELQWSALNGGVSEVTTVATTTLGHPTATVSSVTADGGGWKILVPAGKWIRLVFNSFSLEGFLDCTYDYLQIYDGGDDSARSMGKFCGEDVPEPLITSGNMAFLSFSSDQVISKKGFELQWSA</sequence>
<evidence type="ECO:0000256" key="3">
    <source>
        <dbReference type="PROSITE-ProRule" id="PRU00059"/>
    </source>
</evidence>
<proteinExistence type="predicted"/>
<dbReference type="Pfam" id="PF00431">
    <property type="entry name" value="CUB"/>
    <property type="match status" value="2"/>
</dbReference>
<dbReference type="CDD" id="cd00041">
    <property type="entry name" value="CUB"/>
    <property type="match status" value="2"/>
</dbReference>
<organism>
    <name type="scientific">Branchiostoma floridae</name>
    <name type="common">Florida lancelet</name>
    <name type="synonym">Amphioxus</name>
    <dbReference type="NCBI Taxonomy" id="7739"/>
    <lineage>
        <taxon>Eukaryota</taxon>
        <taxon>Metazoa</taxon>
        <taxon>Chordata</taxon>
        <taxon>Cephalochordata</taxon>
        <taxon>Leptocardii</taxon>
        <taxon>Amphioxiformes</taxon>
        <taxon>Branchiostomatidae</taxon>
        <taxon>Branchiostoma</taxon>
    </lineage>
</organism>
<comment type="caution">
    <text evidence="3">Lacks conserved residue(s) required for the propagation of feature annotation.</text>
</comment>
<evidence type="ECO:0000313" key="5">
    <source>
        <dbReference type="EMBL" id="EEN50820.1"/>
    </source>
</evidence>
<dbReference type="FunFam" id="2.60.120.290:FF:000013">
    <property type="entry name" value="Membrane frizzled-related protein"/>
    <property type="match status" value="1"/>
</dbReference>